<evidence type="ECO:0000259" key="2">
    <source>
        <dbReference type="Pfam" id="PF13786"/>
    </source>
</evidence>
<dbReference type="Pfam" id="PF13786">
    <property type="entry name" value="DUF4179"/>
    <property type="match status" value="1"/>
</dbReference>
<dbReference type="RefSeq" id="WP_191801655.1">
    <property type="nucleotide sequence ID" value="NZ_JACSQL010000007.1"/>
</dbReference>
<organism evidence="3 4">
    <name type="scientific">Paenibacillus gallinarum</name>
    <dbReference type="NCBI Taxonomy" id="2762232"/>
    <lineage>
        <taxon>Bacteria</taxon>
        <taxon>Bacillati</taxon>
        <taxon>Bacillota</taxon>
        <taxon>Bacilli</taxon>
        <taxon>Bacillales</taxon>
        <taxon>Paenibacillaceae</taxon>
        <taxon>Paenibacillus</taxon>
    </lineage>
</organism>
<reference evidence="3 4" key="1">
    <citation type="submission" date="2020-08" db="EMBL/GenBank/DDBJ databases">
        <title>A Genomic Blueprint of the Chicken Gut Microbiome.</title>
        <authorList>
            <person name="Gilroy R."/>
            <person name="Ravi A."/>
            <person name="Getino M."/>
            <person name="Pursley I."/>
            <person name="Horton D.L."/>
            <person name="Alikhan N.-F."/>
            <person name="Baker D."/>
            <person name="Gharbi K."/>
            <person name="Hall N."/>
            <person name="Watson M."/>
            <person name="Adriaenssens E.M."/>
            <person name="Foster-Nyarko E."/>
            <person name="Jarju S."/>
            <person name="Secka A."/>
            <person name="Antonio M."/>
            <person name="Oren A."/>
            <person name="Chaudhuri R."/>
            <person name="La Ragione R.M."/>
            <person name="Hildebrand F."/>
            <person name="Pallen M.J."/>
        </authorList>
    </citation>
    <scope>NUCLEOTIDE SEQUENCE [LARGE SCALE GENOMIC DNA]</scope>
    <source>
        <strain evidence="3 4">Sa2BVA9</strain>
    </source>
</reference>
<dbReference type="InterPro" id="IPR025436">
    <property type="entry name" value="DUF4179"/>
</dbReference>
<feature type="transmembrane region" description="Helical" evidence="1">
    <location>
        <begin position="48"/>
        <end position="71"/>
    </location>
</feature>
<keyword evidence="1" id="KW-1133">Transmembrane helix</keyword>
<dbReference type="Proteomes" id="UP000608071">
    <property type="component" value="Unassembled WGS sequence"/>
</dbReference>
<evidence type="ECO:0000256" key="1">
    <source>
        <dbReference type="SAM" id="Phobius"/>
    </source>
</evidence>
<name>A0ABR8T191_9BACL</name>
<feature type="domain" description="DUF4179" evidence="2">
    <location>
        <begin position="41"/>
        <end position="129"/>
    </location>
</feature>
<comment type="caution">
    <text evidence="3">The sequence shown here is derived from an EMBL/GenBank/DDBJ whole genome shotgun (WGS) entry which is preliminary data.</text>
</comment>
<evidence type="ECO:0000313" key="4">
    <source>
        <dbReference type="Proteomes" id="UP000608071"/>
    </source>
</evidence>
<keyword evidence="4" id="KW-1185">Reference proteome</keyword>
<keyword evidence="1" id="KW-0812">Transmembrane</keyword>
<sequence length="443" mass="49929">MTIIEEQLEKHKQTSHMIKAPSELESRLRSTLEHVAVKKKKRNKAMTWFASSAAALLLIFGTYHYSAFAYYGGMLLNKMELSSLSFSEVEEKGYGQTVNKSTTLDDGTVITIDGVIADDNAFLLYYTIDRPDGSIYTDNGSDRYSAYNIKGFLTDSDWQGGGKTYRNDEDETYFKGVYKFEPVSPFSRTLTVTFIDWPDNEEKVAYPISFKYEANKAMKSIIKEEISKSVTVDQGAVHYDSITASPTSTIVKGHYELDIEGSPRFSGNTKLYVNGIEVKQWEGRSESVTEKGVLVDPVFVLEYDVIPTDKVETIELVLANFPGKQKVEEPISLASPSDQSIKLGSEKIWIRSVTKTDTGYDVVIARKQFTFLKTDNLSVQAGGKVIPVSSISDSRPWDLKNGNILWEQTYSFKTSDKPDFLLLDEFDYIEKHNKSISIPINKK</sequence>
<dbReference type="Gene3D" id="2.60.40.1630">
    <property type="entry name" value="bacillus anthracis domain"/>
    <property type="match status" value="1"/>
</dbReference>
<keyword evidence="1" id="KW-0472">Membrane</keyword>
<dbReference type="EMBL" id="JACSQL010000007">
    <property type="protein sequence ID" value="MBD7969521.1"/>
    <property type="molecule type" value="Genomic_DNA"/>
</dbReference>
<evidence type="ECO:0000313" key="3">
    <source>
        <dbReference type="EMBL" id="MBD7969521.1"/>
    </source>
</evidence>
<proteinExistence type="predicted"/>
<accession>A0ABR8T191</accession>
<protein>
    <submittedName>
        <fullName evidence="3">DUF4179 domain-containing protein</fullName>
    </submittedName>
</protein>
<gene>
    <name evidence="3" type="ORF">H9647_15755</name>
</gene>